<protein>
    <recommendedName>
        <fullName evidence="1">diguanylate cyclase</fullName>
        <ecNumber evidence="1">2.7.7.65</ecNumber>
    </recommendedName>
</protein>
<evidence type="ECO:0000313" key="5">
    <source>
        <dbReference type="EMBL" id="MBB4842502.1"/>
    </source>
</evidence>
<dbReference type="InterPro" id="IPR050469">
    <property type="entry name" value="Diguanylate_Cyclase"/>
</dbReference>
<dbReference type="AlphaFoldDB" id="A0A840L734"/>
<evidence type="ECO:0000256" key="3">
    <source>
        <dbReference type="SAM" id="Phobius"/>
    </source>
</evidence>
<dbReference type="GO" id="GO:0043709">
    <property type="term" value="P:cell adhesion involved in single-species biofilm formation"/>
    <property type="evidence" value="ECO:0007669"/>
    <property type="project" value="TreeGrafter"/>
</dbReference>
<dbReference type="GO" id="GO:0052621">
    <property type="term" value="F:diguanylate cyclase activity"/>
    <property type="evidence" value="ECO:0007669"/>
    <property type="project" value="UniProtKB-EC"/>
</dbReference>
<comment type="caution">
    <text evidence="5">The sequence shown here is derived from an EMBL/GenBank/DDBJ whole genome shotgun (WGS) entry which is preliminary data.</text>
</comment>
<dbReference type="Proteomes" id="UP000562027">
    <property type="component" value="Unassembled WGS sequence"/>
</dbReference>
<accession>A0A840L734</accession>
<evidence type="ECO:0000259" key="4">
    <source>
        <dbReference type="PROSITE" id="PS50887"/>
    </source>
</evidence>
<dbReference type="InterPro" id="IPR000160">
    <property type="entry name" value="GGDEF_dom"/>
</dbReference>
<dbReference type="GO" id="GO:0005886">
    <property type="term" value="C:plasma membrane"/>
    <property type="evidence" value="ECO:0007669"/>
    <property type="project" value="TreeGrafter"/>
</dbReference>
<dbReference type="NCBIfam" id="TIGR00254">
    <property type="entry name" value="GGDEF"/>
    <property type="match status" value="1"/>
</dbReference>
<dbReference type="SUPFAM" id="SSF55073">
    <property type="entry name" value="Nucleotide cyclase"/>
    <property type="match status" value="1"/>
</dbReference>
<dbReference type="InterPro" id="IPR043128">
    <property type="entry name" value="Rev_trsase/Diguanyl_cyclase"/>
</dbReference>
<dbReference type="Gene3D" id="3.30.70.270">
    <property type="match status" value="1"/>
</dbReference>
<dbReference type="SMART" id="SM00267">
    <property type="entry name" value="GGDEF"/>
    <property type="match status" value="1"/>
</dbReference>
<name>A0A840L734_9BURK</name>
<evidence type="ECO:0000256" key="1">
    <source>
        <dbReference type="ARBA" id="ARBA00012528"/>
    </source>
</evidence>
<sequence>MKQALASIAALRRKRLAWPALGLLALLSLGLPAAAWLLPGAHAGWSLAAWLCSLGFVLLAAHELRQARRRVVEIRQMLNEALDALPASVEIFDAQDRLIAYNQQLQEIYPHMRGAFKRGATFESLVRTSLAQGRVPEASGREEAWLRERLQARRIPREPLLQQVHDGRWLRIQERHMPSGGIVGVRTEVTDMILEHQRLASTDGLTGLGNRRLFDERLQQAWQRSARLGLPLACVMVDVDHFKQYNDHYGHVAGDDCLRRVAQLLRGCVSRPADTVCRYGGEEFVLLLPDCDLQQARNVAQRCLDELRLAAIAHAASPLHRNLSFSAGVAAHVAGPDLAAQSLVEQADAALYSAKQTGRARIAMQV</sequence>
<reference evidence="5 6" key="1">
    <citation type="submission" date="2020-08" db="EMBL/GenBank/DDBJ databases">
        <title>Functional genomics of gut bacteria from endangered species of beetles.</title>
        <authorList>
            <person name="Carlos-Shanley C."/>
        </authorList>
    </citation>
    <scope>NUCLEOTIDE SEQUENCE [LARGE SCALE GENOMIC DNA]</scope>
    <source>
        <strain evidence="5 6">S00239</strain>
    </source>
</reference>
<organism evidence="5 6">
    <name type="scientific">Roseateles oligotrophus</name>
    <dbReference type="NCBI Taxonomy" id="1769250"/>
    <lineage>
        <taxon>Bacteria</taxon>
        <taxon>Pseudomonadati</taxon>
        <taxon>Pseudomonadota</taxon>
        <taxon>Betaproteobacteria</taxon>
        <taxon>Burkholderiales</taxon>
        <taxon>Sphaerotilaceae</taxon>
        <taxon>Roseateles</taxon>
    </lineage>
</organism>
<feature type="transmembrane region" description="Helical" evidence="3">
    <location>
        <begin position="42"/>
        <end position="61"/>
    </location>
</feature>
<dbReference type="SUPFAM" id="SSF55785">
    <property type="entry name" value="PYP-like sensor domain (PAS domain)"/>
    <property type="match status" value="1"/>
</dbReference>
<dbReference type="EMBL" id="JACHLP010000002">
    <property type="protein sequence ID" value="MBB4842502.1"/>
    <property type="molecule type" value="Genomic_DNA"/>
</dbReference>
<keyword evidence="3" id="KW-0472">Membrane</keyword>
<dbReference type="InterPro" id="IPR035965">
    <property type="entry name" value="PAS-like_dom_sf"/>
</dbReference>
<dbReference type="CDD" id="cd01949">
    <property type="entry name" value="GGDEF"/>
    <property type="match status" value="1"/>
</dbReference>
<feature type="domain" description="GGDEF" evidence="4">
    <location>
        <begin position="230"/>
        <end position="366"/>
    </location>
</feature>
<dbReference type="PANTHER" id="PTHR45138:SF9">
    <property type="entry name" value="DIGUANYLATE CYCLASE DGCM-RELATED"/>
    <property type="match status" value="1"/>
</dbReference>
<dbReference type="EC" id="2.7.7.65" evidence="1"/>
<keyword evidence="6" id="KW-1185">Reference proteome</keyword>
<gene>
    <name evidence="5" type="ORF">HNP55_001017</name>
</gene>
<dbReference type="GO" id="GO:1902201">
    <property type="term" value="P:negative regulation of bacterial-type flagellum-dependent cell motility"/>
    <property type="evidence" value="ECO:0007669"/>
    <property type="project" value="TreeGrafter"/>
</dbReference>
<dbReference type="Pfam" id="PF12860">
    <property type="entry name" value="PAS_7"/>
    <property type="match status" value="1"/>
</dbReference>
<comment type="catalytic activity">
    <reaction evidence="2">
        <text>2 GTP = 3',3'-c-di-GMP + 2 diphosphate</text>
        <dbReference type="Rhea" id="RHEA:24898"/>
        <dbReference type="ChEBI" id="CHEBI:33019"/>
        <dbReference type="ChEBI" id="CHEBI:37565"/>
        <dbReference type="ChEBI" id="CHEBI:58805"/>
        <dbReference type="EC" id="2.7.7.65"/>
    </reaction>
</comment>
<keyword evidence="3" id="KW-1133">Transmembrane helix</keyword>
<proteinExistence type="predicted"/>
<dbReference type="InterPro" id="IPR029787">
    <property type="entry name" value="Nucleotide_cyclase"/>
</dbReference>
<dbReference type="RefSeq" id="WP_184296871.1">
    <property type="nucleotide sequence ID" value="NZ_JACHLP010000002.1"/>
</dbReference>
<dbReference type="PROSITE" id="PS50887">
    <property type="entry name" value="GGDEF"/>
    <property type="match status" value="1"/>
</dbReference>
<evidence type="ECO:0000256" key="2">
    <source>
        <dbReference type="ARBA" id="ARBA00034247"/>
    </source>
</evidence>
<dbReference type="Pfam" id="PF00990">
    <property type="entry name" value="GGDEF"/>
    <property type="match status" value="1"/>
</dbReference>
<keyword evidence="3" id="KW-0812">Transmembrane</keyword>
<dbReference type="PANTHER" id="PTHR45138">
    <property type="entry name" value="REGULATORY COMPONENTS OF SENSORY TRANSDUCTION SYSTEM"/>
    <property type="match status" value="1"/>
</dbReference>
<evidence type="ECO:0000313" key="6">
    <source>
        <dbReference type="Proteomes" id="UP000562027"/>
    </source>
</evidence>
<dbReference type="FunFam" id="3.30.70.270:FF:000001">
    <property type="entry name" value="Diguanylate cyclase domain protein"/>
    <property type="match status" value="1"/>
</dbReference>